<dbReference type="EMBL" id="PYXZ01000001">
    <property type="protein sequence ID" value="PUA82382.1"/>
    <property type="molecule type" value="Genomic_DNA"/>
</dbReference>
<gene>
    <name evidence="2" type="ORF">C7S10_01130</name>
</gene>
<sequence length="68" mass="7223">MSPFPTARATRPDTRTTTRSLSRSAQALTDVLGRSEVAVPGLLGGLDLTGSERTWQRLPVDAGADVEL</sequence>
<feature type="region of interest" description="Disordered" evidence="1">
    <location>
        <begin position="1"/>
        <end position="25"/>
    </location>
</feature>
<protein>
    <submittedName>
        <fullName evidence="2">Uncharacterized protein</fullName>
    </submittedName>
</protein>
<dbReference type="RefSeq" id="WP_108342569.1">
    <property type="nucleotide sequence ID" value="NZ_PYXZ01000001.1"/>
</dbReference>
<evidence type="ECO:0000256" key="1">
    <source>
        <dbReference type="SAM" id="MobiDB-lite"/>
    </source>
</evidence>
<name>A0A2R7Z187_9ACTN</name>
<dbReference type="Proteomes" id="UP000244867">
    <property type="component" value="Unassembled WGS sequence"/>
</dbReference>
<evidence type="ECO:0000313" key="2">
    <source>
        <dbReference type="EMBL" id="PUA82382.1"/>
    </source>
</evidence>
<keyword evidence="3" id="KW-1185">Reference proteome</keyword>
<dbReference type="AlphaFoldDB" id="A0A2R7Z187"/>
<reference evidence="2 3" key="1">
    <citation type="submission" date="2018-03" db="EMBL/GenBank/DDBJ databases">
        <authorList>
            <person name="Keele B.F."/>
        </authorList>
    </citation>
    <scope>NUCLEOTIDE SEQUENCE [LARGE SCALE GENOMIC DNA]</scope>
    <source>
        <strain evidence="2 3">IB-3</strain>
    </source>
</reference>
<organism evidence="2 3">
    <name type="scientific">Nocardioides currus</name>
    <dbReference type="NCBI Taxonomy" id="2133958"/>
    <lineage>
        <taxon>Bacteria</taxon>
        <taxon>Bacillati</taxon>
        <taxon>Actinomycetota</taxon>
        <taxon>Actinomycetes</taxon>
        <taxon>Propionibacteriales</taxon>
        <taxon>Nocardioidaceae</taxon>
        <taxon>Nocardioides</taxon>
    </lineage>
</organism>
<accession>A0A2R7Z187</accession>
<evidence type="ECO:0000313" key="3">
    <source>
        <dbReference type="Proteomes" id="UP000244867"/>
    </source>
</evidence>
<comment type="caution">
    <text evidence="2">The sequence shown here is derived from an EMBL/GenBank/DDBJ whole genome shotgun (WGS) entry which is preliminary data.</text>
</comment>
<proteinExistence type="predicted"/>